<sequence length="119" mass="13347">MKLMYKAGSLLAILLLVGCATAPKPIYYWDGYQNVIYQYYQSDTIGPEQQIASLKEIIEKSQSTNLPVPPGLHAHLGMLYSNTGHPELAIAEFETEKAQFPESTTFMNFLMNKSKGDKK</sequence>
<evidence type="ECO:0000313" key="4">
    <source>
        <dbReference type="Proteomes" id="UP000373449"/>
    </source>
</evidence>
<dbReference type="Proteomes" id="UP000224974">
    <property type="component" value="Unassembled WGS sequence"/>
</dbReference>
<dbReference type="AlphaFoldDB" id="A0A2C6DMZ6"/>
<protein>
    <submittedName>
        <fullName evidence="1">DUF4810 domain-containing protein</fullName>
    </submittedName>
</protein>
<reference evidence="2 4" key="3">
    <citation type="submission" date="2019-03" db="EMBL/GenBank/DDBJ databases">
        <authorList>
            <consortium name="Pathogen Informatics"/>
        </authorList>
    </citation>
    <scope>NUCLEOTIDE SEQUENCE [LARGE SCALE GENOMIC DNA]</scope>
    <source>
        <strain evidence="2 4">NCTC12282</strain>
    </source>
</reference>
<proteinExistence type="predicted"/>
<keyword evidence="3" id="KW-1185">Reference proteome</keyword>
<dbReference type="STRING" id="1111728.GCA_000427805_04086"/>
<dbReference type="EMBL" id="PDDX01000001">
    <property type="protein sequence ID" value="PHI30164.1"/>
    <property type="molecule type" value="Genomic_DNA"/>
</dbReference>
<dbReference type="EMBL" id="CAADJA010000002">
    <property type="protein sequence ID" value="VFS49187.1"/>
    <property type="molecule type" value="Genomic_DNA"/>
</dbReference>
<dbReference type="PROSITE" id="PS51257">
    <property type="entry name" value="PROKAR_LIPOPROTEIN"/>
    <property type="match status" value="1"/>
</dbReference>
<reference evidence="1" key="1">
    <citation type="submission" date="2017-09" db="EMBL/GenBank/DDBJ databases">
        <title>FDA dAtabase for Regulatory Grade micrObial Sequences (FDA-ARGOS): Supporting development and validation of Infectious Disease Dx tests.</title>
        <authorList>
            <person name="Minogue T."/>
            <person name="Wolcott M."/>
            <person name="Wasieloski L."/>
            <person name="Aguilar W."/>
            <person name="Moore D."/>
            <person name="Tallon L.J."/>
            <person name="Sadzewicz L."/>
            <person name="Ott S."/>
            <person name="Zhao X."/>
            <person name="Nagaraj S."/>
            <person name="Vavikolanu K."/>
            <person name="Aluvathingal J."/>
            <person name="Nadendla S."/>
            <person name="Sichtig H."/>
        </authorList>
    </citation>
    <scope>NUCLEOTIDE SEQUENCE</scope>
    <source>
        <strain evidence="1">FDAARGOS_387</strain>
    </source>
</reference>
<evidence type="ECO:0000313" key="2">
    <source>
        <dbReference type="EMBL" id="VFS49187.1"/>
    </source>
</evidence>
<name>A0A2C6DMZ6_9GAMM</name>
<reference evidence="3" key="2">
    <citation type="submission" date="2017-09" db="EMBL/GenBank/DDBJ databases">
        <title>FDA dAtabase for Regulatory Grade micrObial Sequences (FDA-ARGOS): Supporting development and validation of Infectious Disease Dx tests.</title>
        <authorList>
            <person name="Minogue T."/>
            <person name="Wolcott M."/>
            <person name="Wasieloski L."/>
            <person name="Aguilar W."/>
            <person name="Moore D."/>
            <person name="Tallon L."/>
            <person name="Sadzewicz L."/>
            <person name="Ott S."/>
            <person name="Zhao X."/>
            <person name="Nagaraj S."/>
            <person name="Vavikolanu K."/>
            <person name="Aluvathingal J."/>
            <person name="Nadendla S."/>
            <person name="Sichtig H."/>
        </authorList>
    </citation>
    <scope>NUCLEOTIDE SEQUENCE [LARGE SCALE GENOMIC DNA]</scope>
    <source>
        <strain evidence="3">FDAARGOS_387</strain>
    </source>
</reference>
<evidence type="ECO:0000313" key="3">
    <source>
        <dbReference type="Proteomes" id="UP000224974"/>
    </source>
</evidence>
<dbReference type="RefSeq" id="WP_029095941.1">
    <property type="nucleotide sequence ID" value="NZ_CAADJA010000002.1"/>
</dbReference>
<dbReference type="OrthoDB" id="9800218at2"/>
<dbReference type="Proteomes" id="UP000373449">
    <property type="component" value="Unassembled WGS sequence"/>
</dbReference>
<organism evidence="1 3">
    <name type="scientific">Budvicia aquatica</name>
    <dbReference type="NCBI Taxonomy" id="82979"/>
    <lineage>
        <taxon>Bacteria</taxon>
        <taxon>Pseudomonadati</taxon>
        <taxon>Pseudomonadota</taxon>
        <taxon>Gammaproteobacteria</taxon>
        <taxon>Enterobacterales</taxon>
        <taxon>Budviciaceae</taxon>
        <taxon>Budvicia</taxon>
    </lineage>
</organism>
<dbReference type="InterPro" id="IPR014508">
    <property type="entry name" value="UCP020555_TPR-like"/>
</dbReference>
<dbReference type="PIRSF" id="PIRSF020555">
    <property type="entry name" value="UCP020555"/>
    <property type="match status" value="1"/>
</dbReference>
<dbReference type="Pfam" id="PF16068">
    <property type="entry name" value="DUF4810"/>
    <property type="match status" value="1"/>
</dbReference>
<accession>A0A2C6DMZ6</accession>
<evidence type="ECO:0000313" key="1">
    <source>
        <dbReference type="EMBL" id="PHI30164.1"/>
    </source>
</evidence>
<gene>
    <name evidence="1" type="ORF">CRN84_12850</name>
    <name evidence="2" type="ORF">NCTC12282_03649</name>
</gene>